<protein>
    <recommendedName>
        <fullName evidence="1">Reverse transcriptase domain-containing protein</fullName>
    </recommendedName>
</protein>
<dbReference type="PANTHER" id="PTHR33116">
    <property type="entry name" value="REVERSE TRANSCRIPTASE ZINC-BINDING DOMAIN-CONTAINING PROTEIN-RELATED-RELATED"/>
    <property type="match status" value="1"/>
</dbReference>
<evidence type="ECO:0000313" key="2">
    <source>
        <dbReference type="EMBL" id="GMI94997.1"/>
    </source>
</evidence>
<sequence length="168" mass="18526">MGFGLRWRKWMQECLSSAKISVLVNGKPSNMFDIKRGLRQGCPFSPLLFNIVGEALSSLFRKANDMGIIEGVSIGNSGTKVSHLQFADDLIVFANGERKNMINIKRLLRIFELAAGLSLNLRKTNFFGISVDNLKVEEWAIDLGCKAGSLPSTYLGMPLGATRNCVKL</sequence>
<dbReference type="PANTHER" id="PTHR33116:SF75">
    <property type="entry name" value="RIBONUCLEASE H PROTEIN"/>
    <property type="match status" value="1"/>
</dbReference>
<dbReference type="EMBL" id="BSYR01000026">
    <property type="protein sequence ID" value="GMI94997.1"/>
    <property type="molecule type" value="Genomic_DNA"/>
</dbReference>
<dbReference type="SUPFAM" id="SSF56672">
    <property type="entry name" value="DNA/RNA polymerases"/>
    <property type="match status" value="1"/>
</dbReference>
<dbReference type="AlphaFoldDB" id="A0A9W7M973"/>
<dbReference type="PROSITE" id="PS50878">
    <property type="entry name" value="RT_POL"/>
    <property type="match status" value="1"/>
</dbReference>
<organism evidence="2 3">
    <name type="scientific">Hibiscus trionum</name>
    <name type="common">Flower of an hour</name>
    <dbReference type="NCBI Taxonomy" id="183268"/>
    <lineage>
        <taxon>Eukaryota</taxon>
        <taxon>Viridiplantae</taxon>
        <taxon>Streptophyta</taxon>
        <taxon>Embryophyta</taxon>
        <taxon>Tracheophyta</taxon>
        <taxon>Spermatophyta</taxon>
        <taxon>Magnoliopsida</taxon>
        <taxon>eudicotyledons</taxon>
        <taxon>Gunneridae</taxon>
        <taxon>Pentapetalae</taxon>
        <taxon>rosids</taxon>
        <taxon>malvids</taxon>
        <taxon>Malvales</taxon>
        <taxon>Malvaceae</taxon>
        <taxon>Malvoideae</taxon>
        <taxon>Hibiscus</taxon>
    </lineage>
</organism>
<dbReference type="InterPro" id="IPR043502">
    <property type="entry name" value="DNA/RNA_pol_sf"/>
</dbReference>
<reference evidence="2" key="1">
    <citation type="submission" date="2023-05" db="EMBL/GenBank/DDBJ databases">
        <title>Genome and transcriptome analyses reveal genes involved in the formation of fine ridges on petal epidermal cells in Hibiscus trionum.</title>
        <authorList>
            <person name="Koshimizu S."/>
            <person name="Masuda S."/>
            <person name="Ishii T."/>
            <person name="Shirasu K."/>
            <person name="Hoshino A."/>
            <person name="Arita M."/>
        </authorList>
    </citation>
    <scope>NUCLEOTIDE SEQUENCE</scope>
    <source>
        <strain evidence="2">Hamamatsu line</strain>
    </source>
</reference>
<dbReference type="Pfam" id="PF00078">
    <property type="entry name" value="RVT_1"/>
    <property type="match status" value="1"/>
</dbReference>
<gene>
    <name evidence="2" type="ORF">HRI_003169000</name>
</gene>
<keyword evidence="3" id="KW-1185">Reference proteome</keyword>
<proteinExistence type="predicted"/>
<feature type="domain" description="Reverse transcriptase" evidence="1">
    <location>
        <begin position="1"/>
        <end position="159"/>
    </location>
</feature>
<name>A0A9W7M973_HIBTR</name>
<evidence type="ECO:0000313" key="3">
    <source>
        <dbReference type="Proteomes" id="UP001165190"/>
    </source>
</evidence>
<dbReference type="Proteomes" id="UP001165190">
    <property type="component" value="Unassembled WGS sequence"/>
</dbReference>
<comment type="caution">
    <text evidence="2">The sequence shown here is derived from an EMBL/GenBank/DDBJ whole genome shotgun (WGS) entry which is preliminary data.</text>
</comment>
<evidence type="ECO:0000259" key="1">
    <source>
        <dbReference type="PROSITE" id="PS50878"/>
    </source>
</evidence>
<dbReference type="InterPro" id="IPR000477">
    <property type="entry name" value="RT_dom"/>
</dbReference>
<dbReference type="OrthoDB" id="994369at2759"/>
<accession>A0A9W7M973</accession>